<evidence type="ECO:0000313" key="2">
    <source>
        <dbReference type="EMBL" id="GGA88511.1"/>
    </source>
</evidence>
<evidence type="ECO:0008006" key="4">
    <source>
        <dbReference type="Google" id="ProtNLM"/>
    </source>
</evidence>
<keyword evidence="3" id="KW-1185">Reference proteome</keyword>
<dbReference type="EMBL" id="BMDX01000025">
    <property type="protein sequence ID" value="GGA88511.1"/>
    <property type="molecule type" value="Genomic_DNA"/>
</dbReference>
<feature type="transmembrane region" description="Helical" evidence="1">
    <location>
        <begin position="49"/>
        <end position="70"/>
    </location>
</feature>
<name>A0A8J2U9J4_9GAMM</name>
<evidence type="ECO:0000256" key="1">
    <source>
        <dbReference type="SAM" id="Phobius"/>
    </source>
</evidence>
<organism evidence="2 3">
    <name type="scientific">Neiella marina</name>
    <dbReference type="NCBI Taxonomy" id="508461"/>
    <lineage>
        <taxon>Bacteria</taxon>
        <taxon>Pseudomonadati</taxon>
        <taxon>Pseudomonadota</taxon>
        <taxon>Gammaproteobacteria</taxon>
        <taxon>Alteromonadales</taxon>
        <taxon>Echinimonadaceae</taxon>
        <taxon>Neiella</taxon>
    </lineage>
</organism>
<accession>A0A8J2U9J4</accession>
<keyword evidence="1" id="KW-0472">Membrane</keyword>
<keyword evidence="1" id="KW-1133">Transmembrane helix</keyword>
<evidence type="ECO:0000313" key="3">
    <source>
        <dbReference type="Proteomes" id="UP000619743"/>
    </source>
</evidence>
<dbReference type="Pfam" id="PF11137">
    <property type="entry name" value="DUF2909"/>
    <property type="match status" value="1"/>
</dbReference>
<reference evidence="3" key="1">
    <citation type="journal article" date="2019" name="Int. J. Syst. Evol. Microbiol.">
        <title>The Global Catalogue of Microorganisms (GCM) 10K type strain sequencing project: providing services to taxonomists for standard genome sequencing and annotation.</title>
        <authorList>
            <consortium name="The Broad Institute Genomics Platform"/>
            <consortium name="The Broad Institute Genome Sequencing Center for Infectious Disease"/>
            <person name="Wu L."/>
            <person name="Ma J."/>
        </authorList>
    </citation>
    <scope>NUCLEOTIDE SEQUENCE [LARGE SCALE GENOMIC DNA]</scope>
    <source>
        <strain evidence="3">CGMCC 1.10130</strain>
    </source>
</reference>
<protein>
    <recommendedName>
        <fullName evidence="4">DUF2909 domain-containing protein</fullName>
    </recommendedName>
</protein>
<comment type="caution">
    <text evidence="2">The sequence shown here is derived from an EMBL/GenBank/DDBJ whole genome shotgun (WGS) entry which is preliminary data.</text>
</comment>
<gene>
    <name evidence="2" type="ORF">GCM10011369_33310</name>
</gene>
<dbReference type="Proteomes" id="UP000619743">
    <property type="component" value="Unassembled WGS sequence"/>
</dbReference>
<dbReference type="AlphaFoldDB" id="A0A8J2U9J4"/>
<sequence>MHWSLKALIVVLLITVIVNLALALKQMLANSKSGDHTEKSMSSYIGRRLIFSASILLLLLLLAASGHIGFNPRPY</sequence>
<keyword evidence="1" id="KW-0812">Transmembrane</keyword>
<dbReference type="InterPro" id="IPR021313">
    <property type="entry name" value="DUF2909"/>
</dbReference>
<dbReference type="RefSeq" id="WP_087507414.1">
    <property type="nucleotide sequence ID" value="NZ_BMDX01000025.1"/>
</dbReference>
<proteinExistence type="predicted"/>